<gene>
    <name evidence="1" type="ORF">SDC9_56164</name>
</gene>
<sequence>MVEGVLGQVLVTLQCLQPVVLRRTSIQAYAQGRSQQLALTDKLEAGKEAFCIDRSFIGFCLQTVAAVLLLLKKRLSGWECPLDRLGQLKLVPSHNVACLCPTGITLEKTLKQEIGLTASHQCLRFRRCKCLEPEIPSGSCFKNRKVDLSFQSIGFRLAEKLVAQAKVLRGGEIQFTDKSELPAAGVVAFDMNRLLHLQAFGHGGFAGTIGKHQAIEAEVVIGGLITEIPSIPPSSSPFLIGGRISSGPDRPPLLIDQDSLVDPIPDEASLNAARRADGFPVIGKASVGVAHRMAVLAHDQGPVVVTALRVVVPSLDERNGRIHRRDDISGKASTFETLQGVGSLAPFGTIGSFVVNGTGGVVPPQPAGTGVLVVTVPGLIAQRPDNDRGVVVVTPDHPLHPFEETGGPHFITADTVVICVGLYIGLVHDIQAVAVAQLVPDAVVGIMAGAHGIEVVLLHQPDILHHALDRQRLGHILVVLVTVHTLDQHALAVDQKLSFGNLHPPQADWKSPVLIIKREADIIQCRLLAAPKQGLVDREGGDTPPACRLDLSAVHEISLRVVKADDYRLVL</sequence>
<dbReference type="EMBL" id="VSSQ01001619">
    <property type="protein sequence ID" value="MPM09841.1"/>
    <property type="molecule type" value="Genomic_DNA"/>
</dbReference>
<dbReference type="AlphaFoldDB" id="A0A644X1T2"/>
<name>A0A644X1T2_9ZZZZ</name>
<comment type="caution">
    <text evidence="1">The sequence shown here is derived from an EMBL/GenBank/DDBJ whole genome shotgun (WGS) entry which is preliminary data.</text>
</comment>
<protein>
    <submittedName>
        <fullName evidence="1">Uncharacterized protein</fullName>
    </submittedName>
</protein>
<proteinExistence type="predicted"/>
<accession>A0A644X1T2</accession>
<organism evidence="1">
    <name type="scientific">bioreactor metagenome</name>
    <dbReference type="NCBI Taxonomy" id="1076179"/>
    <lineage>
        <taxon>unclassified sequences</taxon>
        <taxon>metagenomes</taxon>
        <taxon>ecological metagenomes</taxon>
    </lineage>
</organism>
<reference evidence="1" key="1">
    <citation type="submission" date="2019-08" db="EMBL/GenBank/DDBJ databases">
        <authorList>
            <person name="Kucharzyk K."/>
            <person name="Murdoch R.W."/>
            <person name="Higgins S."/>
            <person name="Loffler F."/>
        </authorList>
    </citation>
    <scope>NUCLEOTIDE SEQUENCE</scope>
</reference>
<evidence type="ECO:0000313" key="1">
    <source>
        <dbReference type="EMBL" id="MPM09841.1"/>
    </source>
</evidence>